<dbReference type="HOGENOM" id="CLU_1416003_0_0_1"/>
<feature type="compositionally biased region" description="Pro residues" evidence="1">
    <location>
        <begin position="18"/>
        <end position="33"/>
    </location>
</feature>
<reference evidence="2 3" key="1">
    <citation type="submission" date="2014-06" db="EMBL/GenBank/DDBJ databases">
        <title>Evolutionary Origins and Diversification of the Mycorrhizal Mutualists.</title>
        <authorList>
            <consortium name="DOE Joint Genome Institute"/>
            <consortium name="Mycorrhizal Genomics Consortium"/>
            <person name="Kohler A."/>
            <person name="Kuo A."/>
            <person name="Nagy L.G."/>
            <person name="Floudas D."/>
            <person name="Copeland A."/>
            <person name="Barry K.W."/>
            <person name="Cichocki N."/>
            <person name="Veneault-Fourrey C."/>
            <person name="LaButti K."/>
            <person name="Lindquist E.A."/>
            <person name="Lipzen A."/>
            <person name="Lundell T."/>
            <person name="Morin E."/>
            <person name="Murat C."/>
            <person name="Riley R."/>
            <person name="Ohm R."/>
            <person name="Sun H."/>
            <person name="Tunlid A."/>
            <person name="Henrissat B."/>
            <person name="Grigoriev I.V."/>
            <person name="Hibbett D.S."/>
            <person name="Martin F."/>
        </authorList>
    </citation>
    <scope>NUCLEOTIDE SEQUENCE [LARGE SCALE GENOMIC DNA]</scope>
    <source>
        <strain evidence="2 3">SS14</strain>
    </source>
</reference>
<organism evidence="2 3">
    <name type="scientific">Sphaerobolus stellatus (strain SS14)</name>
    <dbReference type="NCBI Taxonomy" id="990650"/>
    <lineage>
        <taxon>Eukaryota</taxon>
        <taxon>Fungi</taxon>
        <taxon>Dikarya</taxon>
        <taxon>Basidiomycota</taxon>
        <taxon>Agaricomycotina</taxon>
        <taxon>Agaricomycetes</taxon>
        <taxon>Phallomycetidae</taxon>
        <taxon>Geastrales</taxon>
        <taxon>Sphaerobolaceae</taxon>
        <taxon>Sphaerobolus</taxon>
    </lineage>
</organism>
<dbReference type="Proteomes" id="UP000054279">
    <property type="component" value="Unassembled WGS sequence"/>
</dbReference>
<gene>
    <name evidence="2" type="ORF">M422DRAFT_268218</name>
</gene>
<evidence type="ECO:0000313" key="2">
    <source>
        <dbReference type="EMBL" id="KIJ30250.1"/>
    </source>
</evidence>
<evidence type="ECO:0000256" key="1">
    <source>
        <dbReference type="SAM" id="MobiDB-lite"/>
    </source>
</evidence>
<dbReference type="AlphaFoldDB" id="A0A0C9UYM1"/>
<feature type="compositionally biased region" description="Low complexity" evidence="1">
    <location>
        <begin position="94"/>
        <end position="128"/>
    </location>
</feature>
<keyword evidence="3" id="KW-1185">Reference proteome</keyword>
<dbReference type="EMBL" id="KN837265">
    <property type="protein sequence ID" value="KIJ30250.1"/>
    <property type="molecule type" value="Genomic_DNA"/>
</dbReference>
<feature type="compositionally biased region" description="Low complexity" evidence="1">
    <location>
        <begin position="65"/>
        <end position="86"/>
    </location>
</feature>
<name>A0A0C9UYM1_SPHS4</name>
<proteinExistence type="predicted"/>
<feature type="region of interest" description="Disordered" evidence="1">
    <location>
        <begin position="1"/>
        <end position="132"/>
    </location>
</feature>
<evidence type="ECO:0000313" key="3">
    <source>
        <dbReference type="Proteomes" id="UP000054279"/>
    </source>
</evidence>
<feature type="compositionally biased region" description="Polar residues" evidence="1">
    <location>
        <begin position="36"/>
        <end position="64"/>
    </location>
</feature>
<protein>
    <submittedName>
        <fullName evidence="2">Uncharacterized protein</fullName>
    </submittedName>
</protein>
<accession>A0A0C9UYM1</accession>
<sequence>MPEHVLSVNKPQPERPPPHPPLQNIPPSPPAAPPSRRQSLFSKHHSQLSQSYQSPANSRHASTLSTAFNISTSNNTSTNTSNLSHSSTHRSSKRSSCPSTSASPPISTSSKKAATNAITPTTPTRINPWPNPHLRLCPPHPDPRHTMSEPDTPKFIRKFLKNTTSLTFVLAQQIPSSHVDLERRLEGDRERE</sequence>